<evidence type="ECO:0000256" key="2">
    <source>
        <dbReference type="SAM" id="SignalP"/>
    </source>
</evidence>
<dbReference type="Proteomes" id="UP001341245">
    <property type="component" value="Unassembled WGS sequence"/>
</dbReference>
<feature type="signal peptide" evidence="2">
    <location>
        <begin position="1"/>
        <end position="21"/>
    </location>
</feature>
<organism evidence="5 6">
    <name type="scientific">Aureobasidium pullulans</name>
    <name type="common">Black yeast</name>
    <name type="synonym">Pullularia pullulans</name>
    <dbReference type="NCBI Taxonomy" id="5580"/>
    <lineage>
        <taxon>Eukaryota</taxon>
        <taxon>Fungi</taxon>
        <taxon>Dikarya</taxon>
        <taxon>Ascomycota</taxon>
        <taxon>Pezizomycotina</taxon>
        <taxon>Dothideomycetes</taxon>
        <taxon>Dothideomycetidae</taxon>
        <taxon>Dothideales</taxon>
        <taxon>Saccotheciaceae</taxon>
        <taxon>Aureobasidium</taxon>
    </lineage>
</organism>
<comment type="caution">
    <text evidence="5">The sequence shown here is derived from an EMBL/GenBank/DDBJ whole genome shotgun (WGS) entry which is preliminary data.</text>
</comment>
<feature type="chain" id="PRO_5045437453" description="2-methylcitrate dehydratase PrpD" evidence="2">
    <location>
        <begin position="22"/>
        <end position="464"/>
    </location>
</feature>
<reference evidence="5 6" key="1">
    <citation type="submission" date="2023-11" db="EMBL/GenBank/DDBJ databases">
        <title>Draft genome sequence and annotation of the polyextremotolerant black yeast-like fungus Aureobasidium pullulans NRRL 62042.</title>
        <authorList>
            <person name="Dielentheis-Frenken M.R.E."/>
            <person name="Wibberg D."/>
            <person name="Blank L.M."/>
            <person name="Tiso T."/>
        </authorList>
    </citation>
    <scope>NUCLEOTIDE SEQUENCE [LARGE SCALE GENOMIC DNA]</scope>
    <source>
        <strain evidence="5 6">NRRL 62042</strain>
    </source>
</reference>
<evidence type="ECO:0000256" key="1">
    <source>
        <dbReference type="ARBA" id="ARBA00006174"/>
    </source>
</evidence>
<protein>
    <recommendedName>
        <fullName evidence="7">2-methylcitrate dehydratase PrpD</fullName>
    </recommendedName>
</protein>
<feature type="domain" description="MmgE/PrpD C-terminal" evidence="4">
    <location>
        <begin position="265"/>
        <end position="424"/>
    </location>
</feature>
<dbReference type="Pfam" id="PF19305">
    <property type="entry name" value="MmgE_PrpD_C"/>
    <property type="match status" value="1"/>
</dbReference>
<evidence type="ECO:0008006" key="7">
    <source>
        <dbReference type="Google" id="ProtNLM"/>
    </source>
</evidence>
<gene>
    <name evidence="5" type="ORF">QM012_009149</name>
</gene>
<evidence type="ECO:0000259" key="4">
    <source>
        <dbReference type="Pfam" id="PF19305"/>
    </source>
</evidence>
<keyword evidence="2" id="KW-0732">Signal</keyword>
<dbReference type="SUPFAM" id="SSF103378">
    <property type="entry name" value="2-methylcitrate dehydratase PrpD"/>
    <property type="match status" value="1"/>
</dbReference>
<dbReference type="InterPro" id="IPR042183">
    <property type="entry name" value="MmgE/PrpD_sf_1"/>
</dbReference>
<feature type="domain" description="MmgE/PrpD N-terminal" evidence="3">
    <location>
        <begin position="4"/>
        <end position="244"/>
    </location>
</feature>
<dbReference type="Gene3D" id="1.10.4100.10">
    <property type="entry name" value="2-methylcitrate dehydratase PrpD"/>
    <property type="match status" value="1"/>
</dbReference>
<accession>A0ABR0TJ84</accession>
<dbReference type="EMBL" id="JASGXD010000008">
    <property type="protein sequence ID" value="KAK6004299.1"/>
    <property type="molecule type" value="Genomic_DNA"/>
</dbReference>
<evidence type="ECO:0000313" key="5">
    <source>
        <dbReference type="EMBL" id="KAK6004299.1"/>
    </source>
</evidence>
<name>A0ABR0TJ84_AURPU</name>
<dbReference type="InterPro" id="IPR005656">
    <property type="entry name" value="MmgE_PrpD"/>
</dbReference>
<dbReference type="InterPro" id="IPR045336">
    <property type="entry name" value="MmgE_PrpD_N"/>
</dbReference>
<proteinExistence type="inferred from homology"/>
<dbReference type="Pfam" id="PF03972">
    <property type="entry name" value="MmgE_PrpD_N"/>
    <property type="match status" value="1"/>
</dbReference>
<evidence type="ECO:0000313" key="6">
    <source>
        <dbReference type="Proteomes" id="UP001341245"/>
    </source>
</evidence>
<dbReference type="PANTHER" id="PTHR16943:SF8">
    <property type="entry name" value="2-METHYLCITRATE DEHYDRATASE"/>
    <property type="match status" value="1"/>
</dbReference>
<evidence type="ECO:0000259" key="3">
    <source>
        <dbReference type="Pfam" id="PF03972"/>
    </source>
</evidence>
<comment type="similarity">
    <text evidence="1">Belongs to the PrpD family.</text>
</comment>
<dbReference type="PANTHER" id="PTHR16943">
    <property type="entry name" value="2-METHYLCITRATE DEHYDRATASE-RELATED"/>
    <property type="match status" value="1"/>
</dbReference>
<dbReference type="InterPro" id="IPR045337">
    <property type="entry name" value="MmgE_PrpD_C"/>
</dbReference>
<sequence length="464" mass="50310">MATKQLASWALTLQFANLTTPVVDMAVKSLHNWGGCAIGGYHQPVVALVQDAMVPFAAPGNSSLLGIQGFYDAQHVALMNGLASHVDDYDDTHVDTPIHPSGPVASALLAFSEWKGNVTGKDFLTAFVAGLETEMKLGLSVYPEHYDIGWHITSTVGSVGAAVACGKLLNLTQEEMQFAISTASIQVIGMHSSFGTDQKPFHIGRAAQSGLFSAVMAKGGLHGALDGLEDKLGWVNVVSTRNNITDYFNILGKVWETTRNTFKPYPCDRVLHAPIDGWVQVRKQALEQGLSFSSITNITARTNPSVLFLTDNPDPQTGLAAKFSFYHAAAISLLIGQATPTQFSDEVVRNTTIKALSKKVSVIGDKTIPDYSAYVSVTFGNGIVLDTHVEHAIGSLANPLSDDYLRVKFLDQVSKQIGEENAQCAHMAFLNMVDLRDMRELTKTFTSKLTRRDSRRGDPSVYIM</sequence>
<dbReference type="InterPro" id="IPR036148">
    <property type="entry name" value="MmgE/PrpD_sf"/>
</dbReference>
<dbReference type="InterPro" id="IPR042188">
    <property type="entry name" value="MmgE/PrpD_sf_2"/>
</dbReference>
<dbReference type="Gene3D" id="3.30.1330.120">
    <property type="entry name" value="2-methylcitrate dehydratase PrpD"/>
    <property type="match status" value="1"/>
</dbReference>
<keyword evidence="6" id="KW-1185">Reference proteome</keyword>